<comment type="caution">
    <text evidence="8">The sequence shown here is derived from an EMBL/GenBank/DDBJ whole genome shotgun (WGS) entry which is preliminary data.</text>
</comment>
<dbReference type="EMBL" id="JAULSO010000002">
    <property type="protein sequence ID" value="KAK3689075.1"/>
    <property type="molecule type" value="Genomic_DNA"/>
</dbReference>
<dbReference type="Gene3D" id="1.20.1720.10">
    <property type="entry name" value="Multidrug resistance protein D"/>
    <property type="match status" value="1"/>
</dbReference>
<proteinExistence type="predicted"/>
<feature type="transmembrane region" description="Helical" evidence="5">
    <location>
        <begin position="377"/>
        <end position="405"/>
    </location>
</feature>
<dbReference type="Pfam" id="PF07690">
    <property type="entry name" value="MFS_1"/>
    <property type="match status" value="1"/>
</dbReference>
<evidence type="ECO:0000313" key="9">
    <source>
        <dbReference type="Proteomes" id="UP001270362"/>
    </source>
</evidence>
<feature type="transmembrane region" description="Helical" evidence="5">
    <location>
        <begin position="417"/>
        <end position="439"/>
    </location>
</feature>
<dbReference type="PANTHER" id="PTHR23501">
    <property type="entry name" value="MAJOR FACILITATOR SUPERFAMILY"/>
    <property type="match status" value="1"/>
</dbReference>
<accession>A0AAE0XAF3</accession>
<reference evidence="8" key="1">
    <citation type="journal article" date="2023" name="Mol. Phylogenet. Evol.">
        <title>Genome-scale phylogeny and comparative genomics of the fungal order Sordariales.</title>
        <authorList>
            <person name="Hensen N."/>
            <person name="Bonometti L."/>
            <person name="Westerberg I."/>
            <person name="Brannstrom I.O."/>
            <person name="Guillou S."/>
            <person name="Cros-Aarteil S."/>
            <person name="Calhoun S."/>
            <person name="Haridas S."/>
            <person name="Kuo A."/>
            <person name="Mondo S."/>
            <person name="Pangilinan J."/>
            <person name="Riley R."/>
            <person name="LaButti K."/>
            <person name="Andreopoulos B."/>
            <person name="Lipzen A."/>
            <person name="Chen C."/>
            <person name="Yan M."/>
            <person name="Daum C."/>
            <person name="Ng V."/>
            <person name="Clum A."/>
            <person name="Steindorff A."/>
            <person name="Ohm R.A."/>
            <person name="Martin F."/>
            <person name="Silar P."/>
            <person name="Natvig D.O."/>
            <person name="Lalanne C."/>
            <person name="Gautier V."/>
            <person name="Ament-Velasquez S.L."/>
            <person name="Kruys A."/>
            <person name="Hutchinson M.I."/>
            <person name="Powell A.J."/>
            <person name="Barry K."/>
            <person name="Miller A.N."/>
            <person name="Grigoriev I.V."/>
            <person name="Debuchy R."/>
            <person name="Gladieux P."/>
            <person name="Hiltunen Thoren M."/>
            <person name="Johannesson H."/>
        </authorList>
    </citation>
    <scope>NUCLEOTIDE SEQUENCE</scope>
    <source>
        <strain evidence="8">CBS 314.62</strain>
    </source>
</reference>
<feature type="transmembrane region" description="Helical" evidence="5">
    <location>
        <begin position="280"/>
        <end position="302"/>
    </location>
</feature>
<keyword evidence="2 5" id="KW-0812">Transmembrane</keyword>
<name>A0AAE0XAF3_9PEZI</name>
<gene>
    <name evidence="8" type="ORF">B0T22DRAFT_498945</name>
</gene>
<reference evidence="8" key="2">
    <citation type="submission" date="2023-06" db="EMBL/GenBank/DDBJ databases">
        <authorList>
            <consortium name="Lawrence Berkeley National Laboratory"/>
            <person name="Haridas S."/>
            <person name="Hensen N."/>
            <person name="Bonometti L."/>
            <person name="Westerberg I."/>
            <person name="Brannstrom I.O."/>
            <person name="Guillou S."/>
            <person name="Cros-Aarteil S."/>
            <person name="Calhoun S."/>
            <person name="Kuo A."/>
            <person name="Mondo S."/>
            <person name="Pangilinan J."/>
            <person name="Riley R."/>
            <person name="Labutti K."/>
            <person name="Andreopoulos B."/>
            <person name="Lipzen A."/>
            <person name="Chen C."/>
            <person name="Yanf M."/>
            <person name="Daum C."/>
            <person name="Ng V."/>
            <person name="Clum A."/>
            <person name="Steindorff A."/>
            <person name="Ohm R."/>
            <person name="Martin F."/>
            <person name="Silar P."/>
            <person name="Natvig D."/>
            <person name="Lalanne C."/>
            <person name="Gautier V."/>
            <person name="Ament-Velasquez S.L."/>
            <person name="Kruys A."/>
            <person name="Hutchinson M.I."/>
            <person name="Powell A.J."/>
            <person name="Barry K."/>
            <person name="Miller A.N."/>
            <person name="Grigoriev I.V."/>
            <person name="Debuchy R."/>
            <person name="Gladieux P."/>
            <person name="Thoren M.H."/>
            <person name="Johannesson H."/>
        </authorList>
    </citation>
    <scope>NUCLEOTIDE SEQUENCE</scope>
    <source>
        <strain evidence="8">CBS 314.62</strain>
    </source>
</reference>
<dbReference type="PROSITE" id="PS50850">
    <property type="entry name" value="MFS"/>
    <property type="match status" value="1"/>
</dbReference>
<dbReference type="Proteomes" id="UP001270362">
    <property type="component" value="Unassembled WGS sequence"/>
</dbReference>
<dbReference type="InterPro" id="IPR011701">
    <property type="entry name" value="MFS"/>
</dbReference>
<feature type="transmembrane region" description="Helical" evidence="5">
    <location>
        <begin position="76"/>
        <end position="100"/>
    </location>
</feature>
<dbReference type="InterPro" id="IPR036259">
    <property type="entry name" value="MFS_trans_sf"/>
</dbReference>
<feature type="transmembrane region" description="Helical" evidence="5">
    <location>
        <begin position="205"/>
        <end position="225"/>
    </location>
</feature>
<dbReference type="GO" id="GO:0005886">
    <property type="term" value="C:plasma membrane"/>
    <property type="evidence" value="ECO:0007669"/>
    <property type="project" value="TreeGrafter"/>
</dbReference>
<feature type="signal peptide" evidence="6">
    <location>
        <begin position="1"/>
        <end position="30"/>
    </location>
</feature>
<sequence>MCSAANRAGSCRMLCLGLFLINLEITIVSTAQVSITDEFDAFSQGSWIITAYLITYISGIVIWAKLSDLFGRKLVVLALLIFTAFSGGCAAAQTMVQLIVCRALQGIGGAGTYSLSILIYYELVPSGKYPMYTAISTSVIALATCLGPLLGGVITERASWRWVFLMNVPPGVITAAILFLTIPFNFPHQGRPDMHDQRSIRSTKAVDFPGVFLMLAALALIITGFEQAASLLTWTSATVLAPICISVCLWGAFLFAEWRASRPSSRTEPMFPWRFAQNRVMIGLILMSLTTGSVMVTCIFQLPIRYQVVGGLDPLEAGVRLIPISACGPLGASIGAVFARNERIPPLYLAFAGELMQIIGLVVLSQGTADNPEWHGGIYAIEVVTGLGFGLCIASATLLTPFIVGKKDLAVGSATPVQFRFLGSAMLVSIVTAVGNRFVRDGLLSSGMLAPAQIAAIFESSATIDALPGNLQALVRGYFIEGFNLQMRITLGLAVASVFCTAIMWQKTQIRCP</sequence>
<evidence type="ECO:0000256" key="5">
    <source>
        <dbReference type="SAM" id="Phobius"/>
    </source>
</evidence>
<dbReference type="SUPFAM" id="SSF103473">
    <property type="entry name" value="MFS general substrate transporter"/>
    <property type="match status" value="1"/>
</dbReference>
<feature type="transmembrane region" description="Helical" evidence="5">
    <location>
        <begin position="485"/>
        <end position="505"/>
    </location>
</feature>
<feature type="transmembrane region" description="Helical" evidence="5">
    <location>
        <begin position="106"/>
        <end position="124"/>
    </location>
</feature>
<evidence type="ECO:0000259" key="7">
    <source>
        <dbReference type="PROSITE" id="PS50850"/>
    </source>
</evidence>
<evidence type="ECO:0000256" key="3">
    <source>
        <dbReference type="ARBA" id="ARBA00022989"/>
    </source>
</evidence>
<keyword evidence="6" id="KW-0732">Signal</keyword>
<evidence type="ECO:0000256" key="6">
    <source>
        <dbReference type="SAM" id="SignalP"/>
    </source>
</evidence>
<dbReference type="InterPro" id="IPR020846">
    <property type="entry name" value="MFS_dom"/>
</dbReference>
<feature type="transmembrane region" description="Helical" evidence="5">
    <location>
        <begin position="162"/>
        <end position="184"/>
    </location>
</feature>
<feature type="transmembrane region" description="Helical" evidence="5">
    <location>
        <begin position="131"/>
        <end position="150"/>
    </location>
</feature>
<feature type="transmembrane region" description="Helical" evidence="5">
    <location>
        <begin position="346"/>
        <end position="365"/>
    </location>
</feature>
<comment type="subcellular location">
    <subcellularLocation>
        <location evidence="1">Membrane</location>
        <topology evidence="1">Multi-pass membrane protein</topology>
    </subcellularLocation>
</comment>
<dbReference type="GO" id="GO:0022857">
    <property type="term" value="F:transmembrane transporter activity"/>
    <property type="evidence" value="ECO:0007669"/>
    <property type="project" value="InterPro"/>
</dbReference>
<protein>
    <submittedName>
        <fullName evidence="8">Multidrug resistance protein fnx1</fullName>
    </submittedName>
</protein>
<evidence type="ECO:0000313" key="8">
    <source>
        <dbReference type="EMBL" id="KAK3689075.1"/>
    </source>
</evidence>
<evidence type="ECO:0000256" key="4">
    <source>
        <dbReference type="ARBA" id="ARBA00023136"/>
    </source>
</evidence>
<dbReference type="AlphaFoldDB" id="A0AAE0XAF3"/>
<evidence type="ECO:0000256" key="1">
    <source>
        <dbReference type="ARBA" id="ARBA00004141"/>
    </source>
</evidence>
<feature type="chain" id="PRO_5041997212" evidence="6">
    <location>
        <begin position="31"/>
        <end position="513"/>
    </location>
</feature>
<keyword evidence="3 5" id="KW-1133">Transmembrane helix</keyword>
<dbReference type="PANTHER" id="PTHR23501:SF43">
    <property type="entry name" value="MULTIDRUG TRANSPORTER, PUTATIVE (AFU_ORTHOLOGUE AFUA_6G03040)-RELATED"/>
    <property type="match status" value="1"/>
</dbReference>
<feature type="transmembrane region" description="Helical" evidence="5">
    <location>
        <begin position="46"/>
        <end position="64"/>
    </location>
</feature>
<feature type="transmembrane region" description="Helical" evidence="5">
    <location>
        <begin position="231"/>
        <end position="256"/>
    </location>
</feature>
<organism evidence="8 9">
    <name type="scientific">Podospora appendiculata</name>
    <dbReference type="NCBI Taxonomy" id="314037"/>
    <lineage>
        <taxon>Eukaryota</taxon>
        <taxon>Fungi</taxon>
        <taxon>Dikarya</taxon>
        <taxon>Ascomycota</taxon>
        <taxon>Pezizomycotina</taxon>
        <taxon>Sordariomycetes</taxon>
        <taxon>Sordariomycetidae</taxon>
        <taxon>Sordariales</taxon>
        <taxon>Podosporaceae</taxon>
        <taxon>Podospora</taxon>
    </lineage>
</organism>
<evidence type="ECO:0000256" key="2">
    <source>
        <dbReference type="ARBA" id="ARBA00022692"/>
    </source>
</evidence>
<feature type="transmembrane region" description="Helical" evidence="5">
    <location>
        <begin position="322"/>
        <end position="339"/>
    </location>
</feature>
<keyword evidence="4 5" id="KW-0472">Membrane</keyword>
<keyword evidence="9" id="KW-1185">Reference proteome</keyword>
<feature type="domain" description="Major facilitator superfamily (MFS) profile" evidence="7">
    <location>
        <begin position="10"/>
        <end position="464"/>
    </location>
</feature>